<feature type="domain" description="Cation efflux protein cytoplasmic" evidence="24">
    <location>
        <begin position="138"/>
        <end position="208"/>
    </location>
</feature>
<evidence type="ECO:0000256" key="10">
    <source>
        <dbReference type="ARBA" id="ARBA00022833"/>
    </source>
</evidence>
<dbReference type="Gene3D" id="1.20.1510.10">
    <property type="entry name" value="Cation efflux protein transmembrane domain"/>
    <property type="match status" value="1"/>
</dbReference>
<evidence type="ECO:0000313" key="25">
    <source>
        <dbReference type="EMBL" id="TRZ16738.1"/>
    </source>
</evidence>
<feature type="transmembrane region" description="Helical" evidence="21">
    <location>
        <begin position="28"/>
        <end position="50"/>
    </location>
</feature>
<dbReference type="NCBIfam" id="TIGR01297">
    <property type="entry name" value="CDF"/>
    <property type="match status" value="1"/>
</dbReference>
<keyword evidence="8 21" id="KW-0812">Transmembrane</keyword>
<feature type="signal peptide" evidence="22">
    <location>
        <begin position="1"/>
        <end position="22"/>
    </location>
</feature>
<comment type="subunit">
    <text evidence="4">Homodimer.</text>
</comment>
<evidence type="ECO:0000256" key="7">
    <source>
        <dbReference type="ARBA" id="ARBA00022475"/>
    </source>
</evidence>
<dbReference type="EMBL" id="SWJQ01000298">
    <property type="protein sequence ID" value="TRZ16738.1"/>
    <property type="molecule type" value="Genomic_DNA"/>
</dbReference>
<comment type="caution">
    <text evidence="25">The sequence shown here is derived from an EMBL/GenBank/DDBJ whole genome shotgun (WGS) entry which is preliminary data.</text>
</comment>
<dbReference type="PANTHER" id="PTHR11562">
    <property type="entry name" value="CATION EFFLUX PROTEIN/ ZINC TRANSPORTER"/>
    <property type="match status" value="1"/>
</dbReference>
<organism evidence="25 26">
    <name type="scientific">Zosterops borbonicus</name>
    <dbReference type="NCBI Taxonomy" id="364589"/>
    <lineage>
        <taxon>Eukaryota</taxon>
        <taxon>Metazoa</taxon>
        <taxon>Chordata</taxon>
        <taxon>Craniata</taxon>
        <taxon>Vertebrata</taxon>
        <taxon>Euteleostomi</taxon>
        <taxon>Archelosauria</taxon>
        <taxon>Archosauria</taxon>
        <taxon>Dinosauria</taxon>
        <taxon>Saurischia</taxon>
        <taxon>Theropoda</taxon>
        <taxon>Coelurosauria</taxon>
        <taxon>Aves</taxon>
        <taxon>Neognathae</taxon>
        <taxon>Neoaves</taxon>
        <taxon>Telluraves</taxon>
        <taxon>Australaves</taxon>
        <taxon>Passeriformes</taxon>
        <taxon>Sylvioidea</taxon>
        <taxon>Zosteropidae</taxon>
        <taxon>Zosterops</taxon>
    </lineage>
</organism>
<dbReference type="Pfam" id="PF16916">
    <property type="entry name" value="ZT_dimer"/>
    <property type="match status" value="1"/>
</dbReference>
<dbReference type="InterPro" id="IPR058533">
    <property type="entry name" value="Cation_efflux_TM"/>
</dbReference>
<evidence type="ECO:0000256" key="17">
    <source>
        <dbReference type="ARBA" id="ARBA00037214"/>
    </source>
</evidence>
<keyword evidence="11" id="KW-0864">Zinc transport</keyword>
<evidence type="ECO:0000256" key="5">
    <source>
        <dbReference type="ARBA" id="ARBA00022448"/>
    </source>
</evidence>
<evidence type="ECO:0000256" key="15">
    <source>
        <dbReference type="ARBA" id="ARBA00023329"/>
    </source>
</evidence>
<evidence type="ECO:0000256" key="19">
    <source>
        <dbReference type="ARBA" id="ARBA00042037"/>
    </source>
</evidence>
<evidence type="ECO:0000256" key="12">
    <source>
        <dbReference type="ARBA" id="ARBA00022989"/>
    </source>
</evidence>
<dbReference type="GO" id="GO:0010043">
    <property type="term" value="P:response to zinc ion"/>
    <property type="evidence" value="ECO:0007669"/>
    <property type="project" value="TreeGrafter"/>
</dbReference>
<evidence type="ECO:0000256" key="13">
    <source>
        <dbReference type="ARBA" id="ARBA00023065"/>
    </source>
</evidence>
<dbReference type="InterPro" id="IPR027470">
    <property type="entry name" value="Cation_efflux_CTD"/>
</dbReference>
<comment type="catalytic activity">
    <reaction evidence="20">
        <text>Zn(2+)(in) + 2 H(+)(out) = Zn(2+)(out) + 2 H(+)(in)</text>
        <dbReference type="Rhea" id="RHEA:72627"/>
        <dbReference type="ChEBI" id="CHEBI:15378"/>
        <dbReference type="ChEBI" id="CHEBI:29105"/>
    </reaction>
</comment>
<dbReference type="InterPro" id="IPR002524">
    <property type="entry name" value="Cation_efflux"/>
</dbReference>
<evidence type="ECO:0000256" key="9">
    <source>
        <dbReference type="ARBA" id="ARBA00022723"/>
    </source>
</evidence>
<evidence type="ECO:0000256" key="3">
    <source>
        <dbReference type="ARBA" id="ARBA00008873"/>
    </source>
</evidence>
<evidence type="ECO:0000256" key="8">
    <source>
        <dbReference type="ARBA" id="ARBA00022692"/>
    </source>
</evidence>
<dbReference type="GO" id="GO:0005886">
    <property type="term" value="C:plasma membrane"/>
    <property type="evidence" value="ECO:0007669"/>
    <property type="project" value="UniProtKB-SubCell"/>
</dbReference>
<dbReference type="SUPFAM" id="SSF161111">
    <property type="entry name" value="Cation efflux protein transmembrane domain-like"/>
    <property type="match status" value="1"/>
</dbReference>
<evidence type="ECO:0000256" key="1">
    <source>
        <dbReference type="ARBA" id="ARBA00004638"/>
    </source>
</evidence>
<evidence type="ECO:0000256" key="18">
    <source>
        <dbReference type="ARBA" id="ARBA00040844"/>
    </source>
</evidence>
<comment type="similarity">
    <text evidence="3">Belongs to the cation diffusion facilitator (CDF) transporter (TC 2.A.4) family. SLC30A subfamily.</text>
</comment>
<dbReference type="GO" id="GO:0030658">
    <property type="term" value="C:transport vesicle membrane"/>
    <property type="evidence" value="ECO:0007669"/>
    <property type="project" value="UniProtKB-SubCell"/>
</dbReference>
<dbReference type="Pfam" id="PF01545">
    <property type="entry name" value="Cation_efflux"/>
    <property type="match status" value="1"/>
</dbReference>
<dbReference type="GO" id="GO:0015297">
    <property type="term" value="F:antiporter activity"/>
    <property type="evidence" value="ECO:0007669"/>
    <property type="project" value="UniProtKB-KW"/>
</dbReference>
<keyword evidence="10" id="KW-0862">Zinc</keyword>
<comment type="function">
    <text evidence="17">Proton-coupled zinc ion antiporter mediating the entry of zinc into the lumen of pancreatic beta cell secretory granules, thereby regulating insulin secretion.</text>
</comment>
<gene>
    <name evidence="25" type="ORF">HGM15179_010387</name>
</gene>
<keyword evidence="9" id="KW-0479">Metal-binding</keyword>
<name>A0A8K1GEI2_9PASS</name>
<dbReference type="GO" id="GO:0005385">
    <property type="term" value="F:zinc ion transmembrane transporter activity"/>
    <property type="evidence" value="ECO:0007669"/>
    <property type="project" value="TreeGrafter"/>
</dbReference>
<evidence type="ECO:0000256" key="14">
    <source>
        <dbReference type="ARBA" id="ARBA00023136"/>
    </source>
</evidence>
<dbReference type="InterPro" id="IPR036837">
    <property type="entry name" value="Cation_efflux_CTD_sf"/>
</dbReference>
<keyword evidence="26" id="KW-1185">Reference proteome</keyword>
<accession>A0A8K1GEI2</accession>
<feature type="transmembrane region" description="Helical" evidence="21">
    <location>
        <begin position="71"/>
        <end position="95"/>
    </location>
</feature>
<dbReference type="InterPro" id="IPR027469">
    <property type="entry name" value="Cation_efflux_TMD_sf"/>
</dbReference>
<dbReference type="GO" id="GO:0030073">
    <property type="term" value="P:insulin secretion"/>
    <property type="evidence" value="ECO:0007669"/>
    <property type="project" value="TreeGrafter"/>
</dbReference>
<dbReference type="AlphaFoldDB" id="A0A8K1GEI2"/>
<keyword evidence="5" id="KW-0813">Transport</keyword>
<evidence type="ECO:0000256" key="11">
    <source>
        <dbReference type="ARBA" id="ARBA00022906"/>
    </source>
</evidence>
<evidence type="ECO:0000256" key="20">
    <source>
        <dbReference type="ARBA" id="ARBA00048349"/>
    </source>
</evidence>
<evidence type="ECO:0000256" key="4">
    <source>
        <dbReference type="ARBA" id="ARBA00011738"/>
    </source>
</evidence>
<feature type="chain" id="PRO_5035472021" description="Proton-coupled zinc antiporter SLC30A8" evidence="22">
    <location>
        <begin position="23"/>
        <end position="224"/>
    </location>
</feature>
<dbReference type="GO" id="GO:0009749">
    <property type="term" value="P:response to glucose"/>
    <property type="evidence" value="ECO:0007669"/>
    <property type="project" value="TreeGrafter"/>
</dbReference>
<dbReference type="PANTHER" id="PTHR11562:SF37">
    <property type="entry name" value="PROTON-COUPLED ZINC ANTIPORTER SLC30A8"/>
    <property type="match status" value="1"/>
</dbReference>
<sequence>MMIVWMVTGVLTYLACMRLVHPDYDIDATVMLITSACAVLTNVLLSLILHQTGHGHSHGAQPALSNASLRAAFVHTIGDLFQSISVLISALIIFFKPQYKIADPICTFVFSIFVLASTITILRDILTVLMEGTSKGFAYDAVKARILAVEKVESVHNLHLWSLTMNQTALSAHIATADTTDSQKILRDVTQVLFEHYSFHSITIQIESGEDQKPDCVFCQEPKD</sequence>
<evidence type="ECO:0000259" key="24">
    <source>
        <dbReference type="Pfam" id="PF16916"/>
    </source>
</evidence>
<keyword evidence="6" id="KW-0050">Antiport</keyword>
<feature type="transmembrane region" description="Helical" evidence="21">
    <location>
        <begin position="101"/>
        <end position="122"/>
    </location>
</feature>
<evidence type="ECO:0000256" key="16">
    <source>
        <dbReference type="ARBA" id="ARBA00033403"/>
    </source>
</evidence>
<evidence type="ECO:0000256" key="22">
    <source>
        <dbReference type="SAM" id="SignalP"/>
    </source>
</evidence>
<keyword evidence="13" id="KW-0406">Ion transport</keyword>
<keyword evidence="15" id="KW-0968">Cytoplasmic vesicle</keyword>
<evidence type="ECO:0000256" key="6">
    <source>
        <dbReference type="ARBA" id="ARBA00022449"/>
    </source>
</evidence>
<dbReference type="OrthoDB" id="9944568at2759"/>
<evidence type="ECO:0000256" key="21">
    <source>
        <dbReference type="SAM" id="Phobius"/>
    </source>
</evidence>
<evidence type="ECO:0000256" key="2">
    <source>
        <dbReference type="ARBA" id="ARBA00004651"/>
    </source>
</evidence>
<dbReference type="InterPro" id="IPR050681">
    <property type="entry name" value="CDF/SLC30A"/>
</dbReference>
<protein>
    <recommendedName>
        <fullName evidence="18">Proton-coupled zinc antiporter SLC30A8</fullName>
    </recommendedName>
    <alternativeName>
        <fullName evidence="16">Solute carrier family 30 member 8</fullName>
    </alternativeName>
    <alternativeName>
        <fullName evidence="19">Zinc transporter 8</fullName>
    </alternativeName>
</protein>
<evidence type="ECO:0000259" key="23">
    <source>
        <dbReference type="Pfam" id="PF01545"/>
    </source>
</evidence>
<dbReference type="SUPFAM" id="SSF160240">
    <property type="entry name" value="Cation efflux protein cytoplasmic domain-like"/>
    <property type="match status" value="1"/>
</dbReference>
<reference evidence="25" key="1">
    <citation type="submission" date="2019-04" db="EMBL/GenBank/DDBJ databases">
        <title>Genome assembly of Zosterops borbonicus 15179.</title>
        <authorList>
            <person name="Leroy T."/>
            <person name="Anselmetti Y."/>
            <person name="Tilak M.-K."/>
            <person name="Nabholz B."/>
        </authorList>
    </citation>
    <scope>NUCLEOTIDE SEQUENCE</scope>
    <source>
        <strain evidence="25">HGM_15179</strain>
        <tissue evidence="25">Muscle</tissue>
    </source>
</reference>
<proteinExistence type="inferred from homology"/>
<evidence type="ECO:0000313" key="26">
    <source>
        <dbReference type="Proteomes" id="UP000796761"/>
    </source>
</evidence>
<feature type="domain" description="Cation efflux protein transmembrane" evidence="23">
    <location>
        <begin position="2"/>
        <end position="130"/>
    </location>
</feature>
<keyword evidence="12 21" id="KW-1133">Transmembrane helix</keyword>
<dbReference type="GO" id="GO:0046872">
    <property type="term" value="F:metal ion binding"/>
    <property type="evidence" value="ECO:0007669"/>
    <property type="project" value="UniProtKB-KW"/>
</dbReference>
<keyword evidence="7" id="KW-1003">Cell membrane</keyword>
<dbReference type="Proteomes" id="UP000796761">
    <property type="component" value="Unassembled WGS sequence"/>
</dbReference>
<keyword evidence="14 21" id="KW-0472">Membrane</keyword>
<comment type="subcellular location">
    <subcellularLocation>
        <location evidence="2">Cell membrane</location>
        <topology evidence="2">Multi-pass membrane protein</topology>
    </subcellularLocation>
    <subcellularLocation>
        <location evidence="1">Cytoplasmic vesicle</location>
        <location evidence="1">Secretory vesicle membrane</location>
        <topology evidence="1">Multi-pass membrane protein</topology>
    </subcellularLocation>
</comment>
<keyword evidence="22" id="KW-0732">Signal</keyword>